<evidence type="ECO:0000313" key="11">
    <source>
        <dbReference type="EMBL" id="CAF1207194.1"/>
    </source>
</evidence>
<evidence type="ECO:0000256" key="2">
    <source>
        <dbReference type="ARBA" id="ARBA00022448"/>
    </source>
</evidence>
<dbReference type="SUPFAM" id="SSF52540">
    <property type="entry name" value="P-loop containing nucleoside triphosphate hydrolases"/>
    <property type="match status" value="1"/>
</dbReference>
<comment type="subcellular location">
    <subcellularLocation>
        <location evidence="1">Membrane</location>
        <topology evidence="1">Multi-pass membrane protein</topology>
    </subcellularLocation>
</comment>
<keyword evidence="6 8" id="KW-1133">Transmembrane helix</keyword>
<dbReference type="GO" id="GO:0140359">
    <property type="term" value="F:ABC-type transporter activity"/>
    <property type="evidence" value="ECO:0007669"/>
    <property type="project" value="InterPro"/>
</dbReference>
<keyword evidence="4" id="KW-0547">Nucleotide-binding</keyword>
<dbReference type="EMBL" id="CAJNOH010001346">
    <property type="protein sequence ID" value="CAF1207194.1"/>
    <property type="molecule type" value="Genomic_DNA"/>
</dbReference>
<evidence type="ECO:0000256" key="8">
    <source>
        <dbReference type="SAM" id="Phobius"/>
    </source>
</evidence>
<sequence length="348" mass="38800">MIAIESIQNIRTVVQLSRQNLFVDRYTALVGNTKKATLKHMHVHGVLHGVEMSLMFFVMPVVVFCAAKLVSNHQLDIDTLLMAAAYVSFLSRFLSAVNLTLPKLGQSYAVAHHFTRLMYRKPLISMNDTTENQQHPQFDPVEFNSVCFAYPTRPKIMVLNKLNLTLRTGQSIAIVGTSGCGKSTVLSLIERFYDVTDGQLQIGGKDIRDVNLRHFRSLIGYIGQEPVLFNMSIRDNIGYGCDLNSITMSDIIDAAIIANIHSFVQTLPQGYDTLVGLHGSQISGGERQRLAIARAIVCKPQLLLMDEPTSALDDENEQIIQDALQHAAENRTSITVAHRKYATFYTSE</sequence>
<feature type="domain" description="ABC transporter" evidence="9">
    <location>
        <begin position="141"/>
        <end position="346"/>
    </location>
</feature>
<keyword evidence="7 8" id="KW-0472">Membrane</keyword>
<dbReference type="InterPro" id="IPR036640">
    <property type="entry name" value="ABC1_TM_sf"/>
</dbReference>
<name>A0A814WWN7_9BILA</name>
<dbReference type="Gene3D" id="3.40.50.300">
    <property type="entry name" value="P-loop containing nucleotide triphosphate hydrolases"/>
    <property type="match status" value="1"/>
</dbReference>
<keyword evidence="14" id="KW-1185">Reference proteome</keyword>
<reference evidence="11" key="1">
    <citation type="submission" date="2021-02" db="EMBL/GenBank/DDBJ databases">
        <authorList>
            <person name="Nowell W R."/>
        </authorList>
    </citation>
    <scope>NUCLEOTIDE SEQUENCE</scope>
</reference>
<dbReference type="Gene3D" id="1.20.1560.10">
    <property type="entry name" value="ABC transporter type 1, transmembrane domain"/>
    <property type="match status" value="1"/>
</dbReference>
<dbReference type="PROSITE" id="PS50929">
    <property type="entry name" value="ABC_TM1F"/>
    <property type="match status" value="1"/>
</dbReference>
<dbReference type="GO" id="GO:0016887">
    <property type="term" value="F:ATP hydrolysis activity"/>
    <property type="evidence" value="ECO:0007669"/>
    <property type="project" value="InterPro"/>
</dbReference>
<evidence type="ECO:0000259" key="9">
    <source>
        <dbReference type="PROSITE" id="PS50893"/>
    </source>
</evidence>
<dbReference type="Proteomes" id="UP000663870">
    <property type="component" value="Unassembled WGS sequence"/>
</dbReference>
<evidence type="ECO:0000256" key="3">
    <source>
        <dbReference type="ARBA" id="ARBA00022692"/>
    </source>
</evidence>
<evidence type="ECO:0000256" key="4">
    <source>
        <dbReference type="ARBA" id="ARBA00022741"/>
    </source>
</evidence>
<evidence type="ECO:0000256" key="6">
    <source>
        <dbReference type="ARBA" id="ARBA00022989"/>
    </source>
</evidence>
<dbReference type="Pfam" id="PF00005">
    <property type="entry name" value="ABC_tran"/>
    <property type="match status" value="1"/>
</dbReference>
<keyword evidence="3 8" id="KW-0812">Transmembrane</keyword>
<dbReference type="GO" id="GO:0016020">
    <property type="term" value="C:membrane"/>
    <property type="evidence" value="ECO:0007669"/>
    <property type="project" value="UniProtKB-SubCell"/>
</dbReference>
<dbReference type="PANTHER" id="PTHR24221:SF503">
    <property type="entry name" value="MITOCHONDRIAL POTASSIUM CHANNEL ATP-BINDING SUBUNIT"/>
    <property type="match status" value="1"/>
</dbReference>
<dbReference type="GO" id="GO:0005524">
    <property type="term" value="F:ATP binding"/>
    <property type="evidence" value="ECO:0007669"/>
    <property type="project" value="UniProtKB-KW"/>
</dbReference>
<dbReference type="InterPro" id="IPR011527">
    <property type="entry name" value="ABC1_TM_dom"/>
</dbReference>
<dbReference type="InterPro" id="IPR027417">
    <property type="entry name" value="P-loop_NTPase"/>
</dbReference>
<dbReference type="Proteomes" id="UP000663854">
    <property type="component" value="Unassembled WGS sequence"/>
</dbReference>
<dbReference type="InterPro" id="IPR039421">
    <property type="entry name" value="Type_1_exporter"/>
</dbReference>
<evidence type="ECO:0000256" key="5">
    <source>
        <dbReference type="ARBA" id="ARBA00022840"/>
    </source>
</evidence>
<dbReference type="PANTHER" id="PTHR24221">
    <property type="entry name" value="ATP-BINDING CASSETTE SUB-FAMILY B"/>
    <property type="match status" value="1"/>
</dbReference>
<feature type="domain" description="ABC transmembrane type-1" evidence="10">
    <location>
        <begin position="1"/>
        <end position="106"/>
    </location>
</feature>
<evidence type="ECO:0000256" key="1">
    <source>
        <dbReference type="ARBA" id="ARBA00004141"/>
    </source>
</evidence>
<evidence type="ECO:0000256" key="7">
    <source>
        <dbReference type="ARBA" id="ARBA00023136"/>
    </source>
</evidence>
<keyword evidence="5" id="KW-0067">ATP-binding</keyword>
<dbReference type="SUPFAM" id="SSF90123">
    <property type="entry name" value="ABC transporter transmembrane region"/>
    <property type="match status" value="1"/>
</dbReference>
<dbReference type="PROSITE" id="PS00211">
    <property type="entry name" value="ABC_TRANSPORTER_1"/>
    <property type="match status" value="1"/>
</dbReference>
<dbReference type="InterPro" id="IPR003439">
    <property type="entry name" value="ABC_transporter-like_ATP-bd"/>
</dbReference>
<evidence type="ECO:0000313" key="12">
    <source>
        <dbReference type="EMBL" id="CAF1462359.1"/>
    </source>
</evidence>
<dbReference type="Pfam" id="PF00664">
    <property type="entry name" value="ABC_membrane"/>
    <property type="match status" value="1"/>
</dbReference>
<comment type="caution">
    <text evidence="11">The sequence shown here is derived from an EMBL/GenBank/DDBJ whole genome shotgun (WGS) entry which is preliminary data.</text>
</comment>
<keyword evidence="2" id="KW-0813">Transport</keyword>
<dbReference type="FunFam" id="3.40.50.300:FF:000967">
    <property type="entry name" value="ABC multidrug transporter mdr4"/>
    <property type="match status" value="1"/>
</dbReference>
<dbReference type="SMART" id="SM00382">
    <property type="entry name" value="AAA"/>
    <property type="match status" value="1"/>
</dbReference>
<feature type="transmembrane region" description="Helical" evidence="8">
    <location>
        <begin position="46"/>
        <end position="67"/>
    </location>
</feature>
<feature type="transmembrane region" description="Helical" evidence="8">
    <location>
        <begin position="79"/>
        <end position="101"/>
    </location>
</feature>
<gene>
    <name evidence="12" type="ORF">JXQ802_LOCUS38244</name>
    <name evidence="11" type="ORF">PYM288_LOCUS25185</name>
</gene>
<dbReference type="InterPro" id="IPR003593">
    <property type="entry name" value="AAA+_ATPase"/>
</dbReference>
<evidence type="ECO:0000313" key="13">
    <source>
        <dbReference type="Proteomes" id="UP000663854"/>
    </source>
</evidence>
<evidence type="ECO:0000259" key="10">
    <source>
        <dbReference type="PROSITE" id="PS50929"/>
    </source>
</evidence>
<dbReference type="InterPro" id="IPR017871">
    <property type="entry name" value="ABC_transporter-like_CS"/>
</dbReference>
<proteinExistence type="predicted"/>
<evidence type="ECO:0000313" key="14">
    <source>
        <dbReference type="Proteomes" id="UP000663870"/>
    </source>
</evidence>
<dbReference type="AlphaFoldDB" id="A0A814WWN7"/>
<dbReference type="EMBL" id="CAJNOL010002104">
    <property type="protein sequence ID" value="CAF1462359.1"/>
    <property type="molecule type" value="Genomic_DNA"/>
</dbReference>
<protein>
    <submittedName>
        <fullName evidence="11">Uncharacterized protein</fullName>
    </submittedName>
</protein>
<organism evidence="11 13">
    <name type="scientific">Rotaria sordida</name>
    <dbReference type="NCBI Taxonomy" id="392033"/>
    <lineage>
        <taxon>Eukaryota</taxon>
        <taxon>Metazoa</taxon>
        <taxon>Spiralia</taxon>
        <taxon>Gnathifera</taxon>
        <taxon>Rotifera</taxon>
        <taxon>Eurotatoria</taxon>
        <taxon>Bdelloidea</taxon>
        <taxon>Philodinida</taxon>
        <taxon>Philodinidae</taxon>
        <taxon>Rotaria</taxon>
    </lineage>
</organism>
<accession>A0A814WWN7</accession>
<dbReference type="PROSITE" id="PS50893">
    <property type="entry name" value="ABC_TRANSPORTER_2"/>
    <property type="match status" value="1"/>
</dbReference>